<feature type="transmembrane region" description="Helical" evidence="1">
    <location>
        <begin position="7"/>
        <end position="24"/>
    </location>
</feature>
<proteinExistence type="predicted"/>
<keyword evidence="1" id="KW-0812">Transmembrane</keyword>
<evidence type="ECO:0000256" key="1">
    <source>
        <dbReference type="SAM" id="Phobius"/>
    </source>
</evidence>
<organism evidence="2 3">
    <name type="scientific">Clunio marinus</name>
    <dbReference type="NCBI Taxonomy" id="568069"/>
    <lineage>
        <taxon>Eukaryota</taxon>
        <taxon>Metazoa</taxon>
        <taxon>Ecdysozoa</taxon>
        <taxon>Arthropoda</taxon>
        <taxon>Hexapoda</taxon>
        <taxon>Insecta</taxon>
        <taxon>Pterygota</taxon>
        <taxon>Neoptera</taxon>
        <taxon>Endopterygota</taxon>
        <taxon>Diptera</taxon>
        <taxon>Nematocera</taxon>
        <taxon>Chironomoidea</taxon>
        <taxon>Chironomidae</taxon>
        <taxon>Clunio</taxon>
    </lineage>
</organism>
<evidence type="ECO:0000313" key="2">
    <source>
        <dbReference type="EMBL" id="CRK90838.1"/>
    </source>
</evidence>
<dbReference type="Proteomes" id="UP000183832">
    <property type="component" value="Unassembled WGS sequence"/>
</dbReference>
<reference evidence="2 3" key="1">
    <citation type="submission" date="2015-04" db="EMBL/GenBank/DDBJ databases">
        <authorList>
            <person name="Syromyatnikov M.Y."/>
            <person name="Popov V.N."/>
        </authorList>
    </citation>
    <scope>NUCLEOTIDE SEQUENCE [LARGE SCALE GENOMIC DNA]</scope>
</reference>
<dbReference type="SUPFAM" id="SSF69593">
    <property type="entry name" value="Glycerol-3-phosphate (1)-acyltransferase"/>
    <property type="match status" value="1"/>
</dbReference>
<name>A0A1J1HWE3_9DIPT</name>
<gene>
    <name evidence="2" type="ORF">CLUMA_CG004528</name>
</gene>
<keyword evidence="1" id="KW-1133">Transmembrane helix</keyword>
<dbReference type="EMBL" id="CVRI01000020">
    <property type="protein sequence ID" value="CRK90838.1"/>
    <property type="molecule type" value="Genomic_DNA"/>
</dbReference>
<keyword evidence="1" id="KW-0472">Membrane</keyword>
<protein>
    <submittedName>
        <fullName evidence="2">CLUMA_CG004528, isoform A</fullName>
    </submittedName>
</protein>
<accession>A0A1J1HWE3</accession>
<dbReference type="STRING" id="568069.A0A1J1HWE3"/>
<evidence type="ECO:0000313" key="3">
    <source>
        <dbReference type="Proteomes" id="UP000183832"/>
    </source>
</evidence>
<feature type="transmembrane region" description="Helical" evidence="1">
    <location>
        <begin position="30"/>
        <end position="50"/>
    </location>
</feature>
<keyword evidence="3" id="KW-1185">Reference proteome</keyword>
<dbReference type="AlphaFoldDB" id="A0A1J1HWE3"/>
<sequence>MRSFIELVLYLIFVMFLYKNRSYIGYHLKFYFYYTWVITLSALLLPIFALRPRKENLEKDKSFVIVANHQSSLDIIGDIMDELGLQACLVSFIIINIGNDTVCIITQPTDSLIKSNQSAEIIDKESKTFKVHKENYFR</sequence>